<evidence type="ECO:0000313" key="1">
    <source>
        <dbReference type="EMBL" id="HIQ67613.1"/>
    </source>
</evidence>
<reference evidence="1" key="1">
    <citation type="submission" date="2020-10" db="EMBL/GenBank/DDBJ databases">
        <authorList>
            <person name="Gilroy R."/>
        </authorList>
    </citation>
    <scope>NUCLEOTIDE SEQUENCE</scope>
    <source>
        <strain evidence="1">13361</strain>
    </source>
</reference>
<gene>
    <name evidence="1" type="ORF">IAB74_03780</name>
</gene>
<accession>A0A9D0Z266</accession>
<dbReference type="Proteomes" id="UP000886796">
    <property type="component" value="Unassembled WGS sequence"/>
</dbReference>
<protein>
    <submittedName>
        <fullName evidence="1">Uncharacterized protein</fullName>
    </submittedName>
</protein>
<comment type="caution">
    <text evidence="1">The sequence shown here is derived from an EMBL/GenBank/DDBJ whole genome shotgun (WGS) entry which is preliminary data.</text>
</comment>
<dbReference type="AlphaFoldDB" id="A0A9D0Z266"/>
<proteinExistence type="predicted"/>
<dbReference type="EMBL" id="DVFK01000057">
    <property type="protein sequence ID" value="HIQ67613.1"/>
    <property type="molecule type" value="Genomic_DNA"/>
</dbReference>
<evidence type="ECO:0000313" key="2">
    <source>
        <dbReference type="Proteomes" id="UP000886796"/>
    </source>
</evidence>
<organism evidence="1 2">
    <name type="scientific">Candidatus Faecousia excrementigallinarum</name>
    <dbReference type="NCBI Taxonomy" id="2840806"/>
    <lineage>
        <taxon>Bacteria</taxon>
        <taxon>Bacillati</taxon>
        <taxon>Bacillota</taxon>
        <taxon>Clostridia</taxon>
        <taxon>Eubacteriales</taxon>
        <taxon>Oscillospiraceae</taxon>
        <taxon>Faecousia</taxon>
    </lineage>
</organism>
<sequence length="91" mass="10144">MLAVLLANLLAIGIFWGNLPKYTLSQAAQHIMEQEENVTAAPNPDYQVMDTAEPLNLLVNKGYVLRCTHNASGTQTVVFFQPITGEYYEIE</sequence>
<reference evidence="1" key="2">
    <citation type="journal article" date="2021" name="PeerJ">
        <title>Extensive microbial diversity within the chicken gut microbiome revealed by metagenomics and culture.</title>
        <authorList>
            <person name="Gilroy R."/>
            <person name="Ravi A."/>
            <person name="Getino M."/>
            <person name="Pursley I."/>
            <person name="Horton D.L."/>
            <person name="Alikhan N.F."/>
            <person name="Baker D."/>
            <person name="Gharbi K."/>
            <person name="Hall N."/>
            <person name="Watson M."/>
            <person name="Adriaenssens E.M."/>
            <person name="Foster-Nyarko E."/>
            <person name="Jarju S."/>
            <person name="Secka A."/>
            <person name="Antonio M."/>
            <person name="Oren A."/>
            <person name="Chaudhuri R.R."/>
            <person name="La Ragione R."/>
            <person name="Hildebrand F."/>
            <person name="Pallen M.J."/>
        </authorList>
    </citation>
    <scope>NUCLEOTIDE SEQUENCE</scope>
    <source>
        <strain evidence="1">13361</strain>
    </source>
</reference>
<name>A0A9D0Z266_9FIRM</name>